<dbReference type="Gene3D" id="3.40.50.300">
    <property type="entry name" value="P-loop containing nucleotide triphosphate hydrolases"/>
    <property type="match status" value="1"/>
</dbReference>
<dbReference type="Pfam" id="PF13087">
    <property type="entry name" value="AAA_12"/>
    <property type="match status" value="1"/>
</dbReference>
<name>A0A445BGU8_ARAHY</name>
<dbReference type="EMBL" id="SDMP01000009">
    <property type="protein sequence ID" value="RYR37910.1"/>
    <property type="molecule type" value="Genomic_DNA"/>
</dbReference>
<organism evidence="2 3">
    <name type="scientific">Arachis hypogaea</name>
    <name type="common">Peanut</name>
    <dbReference type="NCBI Taxonomy" id="3818"/>
    <lineage>
        <taxon>Eukaryota</taxon>
        <taxon>Viridiplantae</taxon>
        <taxon>Streptophyta</taxon>
        <taxon>Embryophyta</taxon>
        <taxon>Tracheophyta</taxon>
        <taxon>Spermatophyta</taxon>
        <taxon>Magnoliopsida</taxon>
        <taxon>eudicotyledons</taxon>
        <taxon>Gunneridae</taxon>
        <taxon>Pentapetalae</taxon>
        <taxon>rosids</taxon>
        <taxon>fabids</taxon>
        <taxon>Fabales</taxon>
        <taxon>Fabaceae</taxon>
        <taxon>Papilionoideae</taxon>
        <taxon>50 kb inversion clade</taxon>
        <taxon>dalbergioids sensu lato</taxon>
        <taxon>Dalbergieae</taxon>
        <taxon>Pterocarpus clade</taxon>
        <taxon>Arachis</taxon>
    </lineage>
</organism>
<dbReference type="SUPFAM" id="SSF52540">
    <property type="entry name" value="P-loop containing nucleoside triphosphate hydrolases"/>
    <property type="match status" value="1"/>
</dbReference>
<dbReference type="InterPro" id="IPR041679">
    <property type="entry name" value="DNA2/NAM7-like_C"/>
</dbReference>
<evidence type="ECO:0000259" key="1">
    <source>
        <dbReference type="Pfam" id="PF13087"/>
    </source>
</evidence>
<evidence type="ECO:0000313" key="3">
    <source>
        <dbReference type="Proteomes" id="UP000289738"/>
    </source>
</evidence>
<dbReference type="EMBL" id="SDMP01000009">
    <property type="protein sequence ID" value="RYR37909.1"/>
    <property type="molecule type" value="Genomic_DNA"/>
</dbReference>
<protein>
    <recommendedName>
        <fullName evidence="1">DNA2/NAM7 helicase-like C-terminal domain-containing protein</fullName>
    </recommendedName>
</protein>
<comment type="caution">
    <text evidence="2">The sequence shown here is derived from an EMBL/GenBank/DDBJ whole genome shotgun (WGS) entry which is preliminary data.</text>
</comment>
<dbReference type="AlphaFoldDB" id="A0A445BGU8"/>
<dbReference type="PANTHER" id="PTHR10887">
    <property type="entry name" value="DNA2/NAM7 HELICASE FAMILY"/>
    <property type="match status" value="1"/>
</dbReference>
<feature type="domain" description="DNA2/NAM7 helicase-like C-terminal" evidence="1">
    <location>
        <begin position="32"/>
        <end position="61"/>
    </location>
</feature>
<evidence type="ECO:0000313" key="2">
    <source>
        <dbReference type="EMBL" id="RYR37910.1"/>
    </source>
</evidence>
<dbReference type="Proteomes" id="UP000289738">
    <property type="component" value="Chromosome A09"/>
</dbReference>
<reference evidence="2 3" key="1">
    <citation type="submission" date="2019-01" db="EMBL/GenBank/DDBJ databases">
        <title>Sequencing of cultivated peanut Arachis hypogaea provides insights into genome evolution and oil improvement.</title>
        <authorList>
            <person name="Chen X."/>
        </authorList>
    </citation>
    <scope>NUCLEOTIDE SEQUENCE [LARGE SCALE GENOMIC DNA]</scope>
    <source>
        <strain evidence="3">cv. Fuhuasheng</strain>
        <strain evidence="2">GDAAS-fuhuasheng2018</strain>
        <tissue evidence="2">Leaves</tissue>
    </source>
</reference>
<accession>A0A445BGU8</accession>
<dbReference type="PANTHER" id="PTHR10887:SF538">
    <property type="entry name" value="HELICASE MAGATAMA 3-RELATED"/>
    <property type="match status" value="1"/>
</dbReference>
<dbReference type="InterPro" id="IPR027417">
    <property type="entry name" value="P-loop_NTPase"/>
</dbReference>
<dbReference type="STRING" id="3818.A0A445BGU8"/>
<gene>
    <name evidence="2" type="ORF">Ahy_A09g042827</name>
</gene>
<sequence length="66" mass="7340">MKLVAVCISVEVGDPAQLSAAVISDVAKNHGYGTSLFERLMQAGYPVKMLKTQYRMHPEIWDSFIP</sequence>
<proteinExistence type="predicted"/>
<dbReference type="InterPro" id="IPR045055">
    <property type="entry name" value="DNA2/NAM7-like"/>
</dbReference>
<keyword evidence="3" id="KW-1185">Reference proteome</keyword>